<sequence>MQQGDATTVAPRRQVATTSGKGRIGVGTTDGSRRRGAPEWREMRKRGGSFGAHRDRRRRCPAAAAKAVGGGTSRGDGGRWGRQRAATTVAWSFASRRWHLRKDVLKLEENQACGAAMVLKGIGDAMEGDLSPFRRKHKRNVTLNCI</sequence>
<evidence type="ECO:0000313" key="3">
    <source>
        <dbReference type="Proteomes" id="UP000479710"/>
    </source>
</evidence>
<dbReference type="Proteomes" id="UP000479710">
    <property type="component" value="Unassembled WGS sequence"/>
</dbReference>
<reference evidence="2 3" key="1">
    <citation type="submission" date="2019-11" db="EMBL/GenBank/DDBJ databases">
        <title>Whole genome sequence of Oryza granulata.</title>
        <authorList>
            <person name="Li W."/>
        </authorList>
    </citation>
    <scope>NUCLEOTIDE SEQUENCE [LARGE SCALE GENOMIC DNA]</scope>
    <source>
        <strain evidence="3">cv. Menghai</strain>
        <tissue evidence="2">Leaf</tissue>
    </source>
</reference>
<dbReference type="AlphaFoldDB" id="A0A6G1FFD4"/>
<dbReference type="EMBL" id="SPHZ02000001">
    <property type="protein sequence ID" value="KAF0935640.1"/>
    <property type="molecule type" value="Genomic_DNA"/>
</dbReference>
<keyword evidence="3" id="KW-1185">Reference proteome</keyword>
<protein>
    <submittedName>
        <fullName evidence="2">Uncharacterized protein</fullName>
    </submittedName>
</protein>
<organism evidence="2 3">
    <name type="scientific">Oryza meyeriana var. granulata</name>
    <dbReference type="NCBI Taxonomy" id="110450"/>
    <lineage>
        <taxon>Eukaryota</taxon>
        <taxon>Viridiplantae</taxon>
        <taxon>Streptophyta</taxon>
        <taxon>Embryophyta</taxon>
        <taxon>Tracheophyta</taxon>
        <taxon>Spermatophyta</taxon>
        <taxon>Magnoliopsida</taxon>
        <taxon>Liliopsida</taxon>
        <taxon>Poales</taxon>
        <taxon>Poaceae</taxon>
        <taxon>BOP clade</taxon>
        <taxon>Oryzoideae</taxon>
        <taxon>Oryzeae</taxon>
        <taxon>Oryzinae</taxon>
        <taxon>Oryza</taxon>
        <taxon>Oryza meyeriana</taxon>
    </lineage>
</organism>
<evidence type="ECO:0000256" key="1">
    <source>
        <dbReference type="SAM" id="MobiDB-lite"/>
    </source>
</evidence>
<gene>
    <name evidence="2" type="ORF">E2562_035091</name>
</gene>
<feature type="region of interest" description="Disordered" evidence="1">
    <location>
        <begin position="1"/>
        <end position="83"/>
    </location>
</feature>
<proteinExistence type="predicted"/>
<comment type="caution">
    <text evidence="2">The sequence shown here is derived from an EMBL/GenBank/DDBJ whole genome shotgun (WGS) entry which is preliminary data.</text>
</comment>
<accession>A0A6G1FFD4</accession>
<name>A0A6G1FFD4_9ORYZ</name>
<feature type="compositionally biased region" description="Basic and acidic residues" evidence="1">
    <location>
        <begin position="31"/>
        <end position="42"/>
    </location>
</feature>
<evidence type="ECO:0000313" key="2">
    <source>
        <dbReference type="EMBL" id="KAF0935640.1"/>
    </source>
</evidence>
<feature type="compositionally biased region" description="Gly residues" evidence="1">
    <location>
        <begin position="68"/>
        <end position="80"/>
    </location>
</feature>